<dbReference type="Proteomes" id="UP000243406">
    <property type="component" value="Unassembled WGS sequence"/>
</dbReference>
<dbReference type="InterPro" id="IPR002912">
    <property type="entry name" value="ACT_dom"/>
</dbReference>
<dbReference type="PANTHER" id="PTHR43080">
    <property type="entry name" value="CBS DOMAIN-CONTAINING PROTEIN CBSX3, MITOCHONDRIAL"/>
    <property type="match status" value="1"/>
</dbReference>
<evidence type="ECO:0000313" key="5">
    <source>
        <dbReference type="EMBL" id="SKB30799.1"/>
    </source>
</evidence>
<dbReference type="PANTHER" id="PTHR43080:SF2">
    <property type="entry name" value="CBS DOMAIN-CONTAINING PROTEIN"/>
    <property type="match status" value="1"/>
</dbReference>
<dbReference type="RefSeq" id="WP_079588770.1">
    <property type="nucleotide sequence ID" value="NZ_CP154629.1"/>
</dbReference>
<keyword evidence="6" id="KW-1185">Reference proteome</keyword>
<dbReference type="SUPFAM" id="SSF54631">
    <property type="entry name" value="CBS-domain pair"/>
    <property type="match status" value="1"/>
</dbReference>
<gene>
    <name evidence="5" type="ORF">SAMN02745120_0832</name>
</gene>
<dbReference type="InterPro" id="IPR000644">
    <property type="entry name" value="CBS_dom"/>
</dbReference>
<dbReference type="EMBL" id="FUYN01000001">
    <property type="protein sequence ID" value="SKB30799.1"/>
    <property type="molecule type" value="Genomic_DNA"/>
</dbReference>
<dbReference type="SUPFAM" id="SSF55021">
    <property type="entry name" value="ACT-like"/>
    <property type="match status" value="1"/>
</dbReference>
<feature type="domain" description="CBS" evidence="3">
    <location>
        <begin position="7"/>
        <end position="66"/>
    </location>
</feature>
<evidence type="ECO:0000256" key="2">
    <source>
        <dbReference type="PROSITE-ProRule" id="PRU00703"/>
    </source>
</evidence>
<name>A0A1T5A7G3_9FIRM</name>
<evidence type="ECO:0000313" key="6">
    <source>
        <dbReference type="Proteomes" id="UP000243406"/>
    </source>
</evidence>
<sequence length="212" mass="23899">MLIRSLLTPVNKLTTLGLNDTVKSAIDIIEENGFLSLPVTDDDKFIGFLSKQYVYEKFFESGEKDFEAFLQKPVSDFAYMKVEPVKDTLFIEEAADIFLNQQVRFLPVVNDFGKFLGIVTQKALFRVITKVYGLEDAKIVIHSDDFAGTLLKISDVIYKHGANITNIAQMDTEVMGIQEISIRLVGDNLEKLPEKLQAKGIKVKEFIPAKNN</sequence>
<dbReference type="AlphaFoldDB" id="A0A1T5A7G3"/>
<dbReference type="Gene3D" id="3.10.580.10">
    <property type="entry name" value="CBS-domain"/>
    <property type="match status" value="1"/>
</dbReference>
<dbReference type="PROSITE" id="PS51671">
    <property type="entry name" value="ACT"/>
    <property type="match status" value="1"/>
</dbReference>
<dbReference type="PROSITE" id="PS51371">
    <property type="entry name" value="CBS"/>
    <property type="match status" value="2"/>
</dbReference>
<dbReference type="SMART" id="SM00116">
    <property type="entry name" value="CBS"/>
    <property type="match status" value="2"/>
</dbReference>
<dbReference type="InterPro" id="IPR046342">
    <property type="entry name" value="CBS_dom_sf"/>
</dbReference>
<dbReference type="OrthoDB" id="1706107at2"/>
<reference evidence="6" key="1">
    <citation type="submission" date="2017-02" db="EMBL/GenBank/DDBJ databases">
        <authorList>
            <person name="Varghese N."/>
            <person name="Submissions S."/>
        </authorList>
    </citation>
    <scope>NUCLEOTIDE SEQUENCE [LARGE SCALE GENOMIC DNA]</scope>
    <source>
        <strain evidence="6">ATCC 35199</strain>
    </source>
</reference>
<protein>
    <submittedName>
        <fullName evidence="5">Acetoin utilization protein AcuB</fullName>
    </submittedName>
</protein>
<dbReference type="InterPro" id="IPR045865">
    <property type="entry name" value="ACT-like_dom_sf"/>
</dbReference>
<evidence type="ECO:0000259" key="4">
    <source>
        <dbReference type="PROSITE" id="PS51671"/>
    </source>
</evidence>
<dbReference type="InterPro" id="IPR051257">
    <property type="entry name" value="Diverse_CBS-Domain"/>
</dbReference>
<keyword evidence="1 2" id="KW-0129">CBS domain</keyword>
<feature type="domain" description="CBS" evidence="3">
    <location>
        <begin position="74"/>
        <end position="137"/>
    </location>
</feature>
<dbReference type="Pfam" id="PF00571">
    <property type="entry name" value="CBS"/>
    <property type="match status" value="2"/>
</dbReference>
<dbReference type="CDD" id="cd02205">
    <property type="entry name" value="CBS_pair_SF"/>
    <property type="match status" value="1"/>
</dbReference>
<feature type="domain" description="ACT" evidence="4">
    <location>
        <begin position="138"/>
        <end position="212"/>
    </location>
</feature>
<dbReference type="CDD" id="cd02116">
    <property type="entry name" value="ACT"/>
    <property type="match status" value="1"/>
</dbReference>
<evidence type="ECO:0000259" key="3">
    <source>
        <dbReference type="PROSITE" id="PS51371"/>
    </source>
</evidence>
<accession>A0A1T5A7G3</accession>
<organism evidence="5 6">
    <name type="scientific">Acetoanaerobium noterae</name>
    <dbReference type="NCBI Taxonomy" id="745369"/>
    <lineage>
        <taxon>Bacteria</taxon>
        <taxon>Bacillati</taxon>
        <taxon>Bacillota</taxon>
        <taxon>Clostridia</taxon>
        <taxon>Peptostreptococcales</taxon>
        <taxon>Filifactoraceae</taxon>
        <taxon>Acetoanaerobium</taxon>
    </lineage>
</organism>
<proteinExistence type="predicted"/>
<evidence type="ECO:0000256" key="1">
    <source>
        <dbReference type="ARBA" id="ARBA00023122"/>
    </source>
</evidence>